<keyword evidence="3" id="KW-1185">Reference proteome</keyword>
<accession>S8DTD4</accession>
<dbReference type="PANTHER" id="PTHR43194">
    <property type="entry name" value="HYDROLASE ALPHA/BETA FOLD FAMILY"/>
    <property type="match status" value="1"/>
</dbReference>
<dbReference type="Proteomes" id="UP000015241">
    <property type="component" value="Unassembled WGS sequence"/>
</dbReference>
<dbReference type="InterPro" id="IPR029058">
    <property type="entry name" value="AB_hydrolase_fold"/>
</dbReference>
<dbReference type="InParanoid" id="S8DTD4"/>
<evidence type="ECO:0000259" key="1">
    <source>
        <dbReference type="Pfam" id="PF12697"/>
    </source>
</evidence>
<dbReference type="HOGENOM" id="CLU_020336_18_1_1"/>
<gene>
    <name evidence="2" type="ORF">FOMPIDRAFT_1055042</name>
</gene>
<dbReference type="OrthoDB" id="408373at2759"/>
<dbReference type="AlphaFoldDB" id="S8DTD4"/>
<dbReference type="SUPFAM" id="SSF53474">
    <property type="entry name" value="alpha/beta-Hydrolases"/>
    <property type="match status" value="1"/>
</dbReference>
<reference evidence="2 3" key="1">
    <citation type="journal article" date="2012" name="Science">
        <title>The Paleozoic origin of enzymatic lignin decomposition reconstructed from 31 fungal genomes.</title>
        <authorList>
            <person name="Floudas D."/>
            <person name="Binder M."/>
            <person name="Riley R."/>
            <person name="Barry K."/>
            <person name="Blanchette R.A."/>
            <person name="Henrissat B."/>
            <person name="Martinez A.T."/>
            <person name="Otillar R."/>
            <person name="Spatafora J.W."/>
            <person name="Yadav J.S."/>
            <person name="Aerts A."/>
            <person name="Benoit I."/>
            <person name="Boyd A."/>
            <person name="Carlson A."/>
            <person name="Copeland A."/>
            <person name="Coutinho P.M."/>
            <person name="de Vries R.P."/>
            <person name="Ferreira P."/>
            <person name="Findley K."/>
            <person name="Foster B."/>
            <person name="Gaskell J."/>
            <person name="Glotzer D."/>
            <person name="Gorecki P."/>
            <person name="Heitman J."/>
            <person name="Hesse C."/>
            <person name="Hori C."/>
            <person name="Igarashi K."/>
            <person name="Jurgens J.A."/>
            <person name="Kallen N."/>
            <person name="Kersten P."/>
            <person name="Kohler A."/>
            <person name="Kuees U."/>
            <person name="Kumar T.K.A."/>
            <person name="Kuo A."/>
            <person name="LaButti K."/>
            <person name="Larrondo L.F."/>
            <person name="Lindquist E."/>
            <person name="Ling A."/>
            <person name="Lombard V."/>
            <person name="Lucas S."/>
            <person name="Lundell T."/>
            <person name="Martin R."/>
            <person name="McLaughlin D.J."/>
            <person name="Morgenstern I."/>
            <person name="Morin E."/>
            <person name="Murat C."/>
            <person name="Nagy L.G."/>
            <person name="Nolan M."/>
            <person name="Ohm R.A."/>
            <person name="Patyshakuliyeva A."/>
            <person name="Rokas A."/>
            <person name="Ruiz-Duenas F.J."/>
            <person name="Sabat G."/>
            <person name="Salamov A."/>
            <person name="Samejima M."/>
            <person name="Schmutz J."/>
            <person name="Slot J.C."/>
            <person name="St John F."/>
            <person name="Stenlid J."/>
            <person name="Sun H."/>
            <person name="Sun S."/>
            <person name="Syed K."/>
            <person name="Tsang A."/>
            <person name="Wiebenga A."/>
            <person name="Young D."/>
            <person name="Pisabarro A."/>
            <person name="Eastwood D.C."/>
            <person name="Martin F."/>
            <person name="Cullen D."/>
            <person name="Grigoriev I.V."/>
            <person name="Hibbett D.S."/>
        </authorList>
    </citation>
    <scope>NUCLEOTIDE SEQUENCE</scope>
    <source>
        <strain evidence="3">FP-58527</strain>
    </source>
</reference>
<dbReference type="STRING" id="743788.S8DTD4"/>
<dbReference type="InterPro" id="IPR000073">
    <property type="entry name" value="AB_hydrolase_1"/>
</dbReference>
<dbReference type="eggNOG" id="ENOG502SI82">
    <property type="taxonomic scope" value="Eukaryota"/>
</dbReference>
<evidence type="ECO:0000313" key="2">
    <source>
        <dbReference type="EMBL" id="EPS94483.1"/>
    </source>
</evidence>
<dbReference type="PANTHER" id="PTHR43194:SF2">
    <property type="entry name" value="PEROXISOMAL MEMBRANE PROTEIN LPX1"/>
    <property type="match status" value="1"/>
</dbReference>
<dbReference type="Pfam" id="PF12697">
    <property type="entry name" value="Abhydrolase_6"/>
    <property type="match status" value="1"/>
</dbReference>
<dbReference type="EMBL" id="KE504231">
    <property type="protein sequence ID" value="EPS94483.1"/>
    <property type="molecule type" value="Genomic_DNA"/>
</dbReference>
<organism evidence="2 3">
    <name type="scientific">Fomitopsis schrenkii</name>
    <name type="common">Brown rot fungus</name>
    <dbReference type="NCBI Taxonomy" id="2126942"/>
    <lineage>
        <taxon>Eukaryota</taxon>
        <taxon>Fungi</taxon>
        <taxon>Dikarya</taxon>
        <taxon>Basidiomycota</taxon>
        <taxon>Agaricomycotina</taxon>
        <taxon>Agaricomycetes</taxon>
        <taxon>Polyporales</taxon>
        <taxon>Fomitopsis</taxon>
    </lineage>
</organism>
<sequence length="289" mass="31868">MSPQQKILTSPDGTEIWAQEAGDRTKPAVVFIHGLACTALVFDAQFADAELLRAAHLVRYEMRGHGRSGKPDSDIEAYASIRHAEDFRTVCEAFDLVKPIVLGWSLGGSIPVDIVRYYGPDYIAGIIYNGGAILSIKLSGECRHPSMLSLIPRVCSPDAQVAAKSAIPFIDSCFADPSSLSFETKMALVGGFGMQPPVVRHYSLKREQDDRVWRERARGIPVLIVQGTEDTHCLYERMIARAKEIYEDVEVKLVKGVGHAPHVEAPQETNRSVLAFIQRVGKSLYSSKL</sequence>
<name>S8DTD4_FOMSC</name>
<protein>
    <recommendedName>
        <fullName evidence="1">AB hydrolase-1 domain-containing protein</fullName>
    </recommendedName>
</protein>
<dbReference type="Gene3D" id="3.40.50.1820">
    <property type="entry name" value="alpha/beta hydrolase"/>
    <property type="match status" value="1"/>
</dbReference>
<proteinExistence type="predicted"/>
<feature type="domain" description="AB hydrolase-1" evidence="1">
    <location>
        <begin position="29"/>
        <end position="270"/>
    </location>
</feature>
<evidence type="ECO:0000313" key="3">
    <source>
        <dbReference type="Proteomes" id="UP000015241"/>
    </source>
</evidence>
<dbReference type="InterPro" id="IPR050228">
    <property type="entry name" value="Carboxylesterase_BioH"/>
</dbReference>